<evidence type="ECO:0000256" key="6">
    <source>
        <dbReference type="ARBA" id="ARBA00022679"/>
    </source>
</evidence>
<evidence type="ECO:0000256" key="7">
    <source>
        <dbReference type="ARBA" id="ARBA00022824"/>
    </source>
</evidence>
<protein>
    <recommendedName>
        <fullName evidence="4">UDP-N-acetylglucosamine transferase subunit ALG13</fullName>
        <ecNumber evidence="3">2.4.1.141</ecNumber>
    </recommendedName>
</protein>
<evidence type="ECO:0000313" key="9">
    <source>
        <dbReference type="EMBL" id="KAK6590579.1"/>
    </source>
</evidence>
<dbReference type="Gene3D" id="3.40.50.2000">
    <property type="entry name" value="Glycogen Phosphorylase B"/>
    <property type="match status" value="1"/>
</dbReference>
<feature type="domain" description="Glycosyl transferase family 28 C-terminal" evidence="8">
    <location>
        <begin position="3"/>
        <end position="167"/>
    </location>
</feature>
<keyword evidence="6 9" id="KW-0808">Transferase</keyword>
<reference evidence="9 10" key="1">
    <citation type="submission" date="2023-10" db="EMBL/GenBank/DDBJ databases">
        <title>Comparative genomics analysis reveals potential genetic determinants of host preference in Cryptosporidium xiaoi.</title>
        <authorList>
            <person name="Xiao L."/>
            <person name="Li J."/>
        </authorList>
    </citation>
    <scope>NUCLEOTIDE SEQUENCE [LARGE SCALE GENOMIC DNA]</scope>
    <source>
        <strain evidence="9 10">52996</strain>
    </source>
</reference>
<sequence length="175" mass="20014">MSILVTVGTTKFEELVKEVDRQEFHNKLLILGYNKLIIQYGSGDYKPAERRVKFGQDSSLENDLEITSVSYMKEIAYGDYDLIICHAGAGSILNSLRNNRRTIVVVNNKLMDNHQSELAFQLHNDKYLIAIQDPKDLVNSIELATKSTDIAQFPKADNSTFKEFINDIVNRNIWK</sequence>
<dbReference type="PANTHER" id="PTHR12867">
    <property type="entry name" value="GLYCOSYL TRANSFERASE-RELATED"/>
    <property type="match status" value="1"/>
</dbReference>
<evidence type="ECO:0000256" key="1">
    <source>
        <dbReference type="ARBA" id="ARBA00004240"/>
    </source>
</evidence>
<dbReference type="PANTHER" id="PTHR12867:SF6">
    <property type="entry name" value="N-ACETYLGLUCOSAMINYLDIPHOSPHODOLICHOL N-ACETYLGLUCOSAMINYLTRANSFERASE"/>
    <property type="match status" value="1"/>
</dbReference>
<evidence type="ECO:0000256" key="5">
    <source>
        <dbReference type="ARBA" id="ARBA00022676"/>
    </source>
</evidence>
<evidence type="ECO:0000259" key="8">
    <source>
        <dbReference type="Pfam" id="PF04101"/>
    </source>
</evidence>
<dbReference type="GO" id="GO:0005783">
    <property type="term" value="C:endoplasmic reticulum"/>
    <property type="evidence" value="ECO:0007669"/>
    <property type="project" value="UniProtKB-SubCell"/>
</dbReference>
<dbReference type="GO" id="GO:0004577">
    <property type="term" value="F:N-acetylglucosaminyldiphosphodolichol N-acetylglucosaminyltransferase activity"/>
    <property type="evidence" value="ECO:0007669"/>
    <property type="project" value="UniProtKB-EC"/>
</dbReference>
<evidence type="ECO:0000256" key="3">
    <source>
        <dbReference type="ARBA" id="ARBA00012614"/>
    </source>
</evidence>
<evidence type="ECO:0000256" key="2">
    <source>
        <dbReference type="ARBA" id="ARBA00006962"/>
    </source>
</evidence>
<keyword evidence="10" id="KW-1185">Reference proteome</keyword>
<dbReference type="EMBL" id="JAWDEY010000005">
    <property type="protein sequence ID" value="KAK6590579.1"/>
    <property type="molecule type" value="Genomic_DNA"/>
</dbReference>
<gene>
    <name evidence="9" type="ORF">RS030_142201</name>
</gene>
<proteinExistence type="inferred from homology"/>
<dbReference type="Proteomes" id="UP001311799">
    <property type="component" value="Unassembled WGS sequence"/>
</dbReference>
<dbReference type="AlphaFoldDB" id="A0AAV9Y165"/>
<comment type="subcellular location">
    <subcellularLocation>
        <location evidence="1">Endoplasmic reticulum</location>
    </subcellularLocation>
</comment>
<keyword evidence="5" id="KW-0328">Glycosyltransferase</keyword>
<dbReference type="GO" id="GO:0006488">
    <property type="term" value="P:dolichol-linked oligosaccharide biosynthetic process"/>
    <property type="evidence" value="ECO:0007669"/>
    <property type="project" value="InterPro"/>
</dbReference>
<comment type="similarity">
    <text evidence="2">Belongs to the glycosyltransferase 28 family.</text>
</comment>
<dbReference type="InterPro" id="IPR039042">
    <property type="entry name" value="Alg13-like"/>
</dbReference>
<organism evidence="9 10">
    <name type="scientific">Cryptosporidium xiaoi</name>
    <dbReference type="NCBI Taxonomy" id="659607"/>
    <lineage>
        <taxon>Eukaryota</taxon>
        <taxon>Sar</taxon>
        <taxon>Alveolata</taxon>
        <taxon>Apicomplexa</taxon>
        <taxon>Conoidasida</taxon>
        <taxon>Coccidia</taxon>
        <taxon>Eucoccidiorida</taxon>
        <taxon>Eimeriorina</taxon>
        <taxon>Cryptosporidiidae</taxon>
        <taxon>Cryptosporidium</taxon>
    </lineage>
</organism>
<dbReference type="SUPFAM" id="SSF53756">
    <property type="entry name" value="UDP-Glycosyltransferase/glycogen phosphorylase"/>
    <property type="match status" value="1"/>
</dbReference>
<accession>A0AAV9Y165</accession>
<evidence type="ECO:0000256" key="4">
    <source>
        <dbReference type="ARBA" id="ARBA00017468"/>
    </source>
</evidence>
<keyword evidence="7" id="KW-0256">Endoplasmic reticulum</keyword>
<dbReference type="EC" id="2.4.1.141" evidence="3"/>
<evidence type="ECO:0000313" key="10">
    <source>
        <dbReference type="Proteomes" id="UP001311799"/>
    </source>
</evidence>
<name>A0AAV9Y165_9CRYT</name>
<dbReference type="Pfam" id="PF04101">
    <property type="entry name" value="Glyco_tran_28_C"/>
    <property type="match status" value="1"/>
</dbReference>
<comment type="caution">
    <text evidence="9">The sequence shown here is derived from an EMBL/GenBank/DDBJ whole genome shotgun (WGS) entry which is preliminary data.</text>
</comment>
<dbReference type="InterPro" id="IPR007235">
    <property type="entry name" value="Glyco_trans_28_C"/>
</dbReference>